<name>A0A7S3ETR7_9EUKA</name>
<evidence type="ECO:0000259" key="2">
    <source>
        <dbReference type="Pfam" id="PF07035"/>
    </source>
</evidence>
<accession>A0A7S3ETR7</accession>
<reference evidence="3" key="1">
    <citation type="submission" date="2021-01" db="EMBL/GenBank/DDBJ databases">
        <authorList>
            <person name="Corre E."/>
            <person name="Pelletier E."/>
            <person name="Niang G."/>
            <person name="Scheremetjew M."/>
            <person name="Finn R."/>
            <person name="Kale V."/>
            <person name="Holt S."/>
            <person name="Cochrane G."/>
            <person name="Meng A."/>
            <person name="Brown T."/>
            <person name="Cohen L."/>
        </authorList>
    </citation>
    <scope>NUCLEOTIDE SEQUENCE</scope>
    <source>
        <strain evidence="3">CCMP281</strain>
    </source>
</reference>
<proteinExistence type="predicted"/>
<dbReference type="PANTHER" id="PTHR12897:SF4">
    <property type="entry name" value="REGULATOR OF MON1-CCZ1 COMPLEX"/>
    <property type="match status" value="1"/>
</dbReference>
<dbReference type="AlphaFoldDB" id="A0A7S3ETR7"/>
<keyword evidence="1" id="KW-0812">Transmembrane</keyword>
<dbReference type="InterPro" id="IPR009755">
    <property type="entry name" value="RMC1_C"/>
</dbReference>
<evidence type="ECO:0000256" key="1">
    <source>
        <dbReference type="SAM" id="Phobius"/>
    </source>
</evidence>
<evidence type="ECO:0000313" key="3">
    <source>
        <dbReference type="EMBL" id="CAE0107264.1"/>
    </source>
</evidence>
<organism evidence="3">
    <name type="scientific">Haptolina ericina</name>
    <dbReference type="NCBI Taxonomy" id="156174"/>
    <lineage>
        <taxon>Eukaryota</taxon>
        <taxon>Haptista</taxon>
        <taxon>Haptophyta</taxon>
        <taxon>Prymnesiophyceae</taxon>
        <taxon>Prymnesiales</taxon>
        <taxon>Prymnesiaceae</taxon>
        <taxon>Haptolina</taxon>
    </lineage>
</organism>
<keyword evidence="1" id="KW-0472">Membrane</keyword>
<dbReference type="PANTHER" id="PTHR12897">
    <property type="entry name" value="COLON CANCER-ASSOCIATED PROTEIN MIC1"/>
    <property type="match status" value="1"/>
</dbReference>
<dbReference type="GO" id="GO:0035658">
    <property type="term" value="C:Mon1-Ccz1 complex"/>
    <property type="evidence" value="ECO:0007669"/>
    <property type="project" value="InterPro"/>
</dbReference>
<protein>
    <recommendedName>
        <fullName evidence="2">Mic1 domain-containing protein</fullName>
    </recommendedName>
</protein>
<feature type="domain" description="Mic1" evidence="2">
    <location>
        <begin position="2"/>
        <end position="92"/>
    </location>
</feature>
<dbReference type="GO" id="GO:0005765">
    <property type="term" value="C:lysosomal membrane"/>
    <property type="evidence" value="ECO:0007669"/>
    <property type="project" value="TreeGrafter"/>
</dbReference>
<gene>
    <name evidence="3" type="ORF">HERI1096_LOCUS7923</name>
</gene>
<dbReference type="InterPro" id="IPR040371">
    <property type="entry name" value="RMC1"/>
</dbReference>
<dbReference type="GO" id="GO:0010506">
    <property type="term" value="P:regulation of autophagy"/>
    <property type="evidence" value="ECO:0007669"/>
    <property type="project" value="InterPro"/>
</dbReference>
<dbReference type="Pfam" id="PF07035">
    <property type="entry name" value="RMC1_C"/>
    <property type="match status" value="1"/>
</dbReference>
<keyword evidence="1" id="KW-1133">Transmembrane helix</keyword>
<feature type="transmembrane region" description="Helical" evidence="1">
    <location>
        <begin position="240"/>
        <end position="265"/>
    </location>
</feature>
<sequence length="266" mass="28476">METDYPPAAALAVDILRRLGPAANHTIVERLLRRGELLTACRFIRQQGLLSYPARPLLQAAAACPDPQTFAHVFGFLMQRNEVWRGSAAFLPEEGCDDYVRRYMGSFGRYMSEGGFVAEPCTAHADPSQFDVGEPSAAAVTAPAVPESSTALRQEIERMREEEAYCIKARDWLGAERAKEKVAALAAQLGAQRGPIAACMPAGHTMSDPPPAFALAPADDDEPLVNAVPEWLSQLISAEALAQGMVIVMSVLSLVAIGLGLVAAVS</sequence>
<dbReference type="EMBL" id="HBHX01014175">
    <property type="protein sequence ID" value="CAE0107264.1"/>
    <property type="molecule type" value="Transcribed_RNA"/>
</dbReference>
<dbReference type="GO" id="GO:0031902">
    <property type="term" value="C:late endosome membrane"/>
    <property type="evidence" value="ECO:0007669"/>
    <property type="project" value="TreeGrafter"/>
</dbReference>